<dbReference type="CDD" id="cd00077">
    <property type="entry name" value="HDc"/>
    <property type="match status" value="1"/>
</dbReference>
<dbReference type="PANTHER" id="PTHR33594">
    <property type="entry name" value="SUPERFAMILY HYDROLASE, PUTATIVE (AFU_ORTHOLOGUE AFUA_1G03035)-RELATED"/>
    <property type="match status" value="1"/>
</dbReference>
<dbReference type="SUPFAM" id="SSF109604">
    <property type="entry name" value="HD-domain/PDEase-like"/>
    <property type="match status" value="1"/>
</dbReference>
<dbReference type="PROSITE" id="PS51831">
    <property type="entry name" value="HD"/>
    <property type="match status" value="1"/>
</dbReference>
<dbReference type="GO" id="GO:0016787">
    <property type="term" value="F:hydrolase activity"/>
    <property type="evidence" value="ECO:0007669"/>
    <property type="project" value="UniProtKB-KW"/>
</dbReference>
<evidence type="ECO:0000313" key="3">
    <source>
        <dbReference type="Proteomes" id="UP000228495"/>
    </source>
</evidence>
<organism evidence="2 3">
    <name type="scientific">candidate division WWE3 bacterium CG22_combo_CG10-13_8_21_14_all_39_12</name>
    <dbReference type="NCBI Taxonomy" id="1975094"/>
    <lineage>
        <taxon>Bacteria</taxon>
        <taxon>Katanobacteria</taxon>
    </lineage>
</organism>
<protein>
    <submittedName>
        <fullName evidence="2">Phosphohydrolase</fullName>
    </submittedName>
</protein>
<evidence type="ECO:0000259" key="1">
    <source>
        <dbReference type="PROSITE" id="PS51831"/>
    </source>
</evidence>
<reference evidence="2 3" key="1">
    <citation type="submission" date="2017-09" db="EMBL/GenBank/DDBJ databases">
        <title>Depth-based differentiation of microbial function through sediment-hosted aquifers and enrichment of novel symbionts in the deep terrestrial subsurface.</title>
        <authorList>
            <person name="Probst A.J."/>
            <person name="Ladd B."/>
            <person name="Jarett J.K."/>
            <person name="Geller-Mcgrath D.E."/>
            <person name="Sieber C.M."/>
            <person name="Emerson J.B."/>
            <person name="Anantharaman K."/>
            <person name="Thomas B.C."/>
            <person name="Malmstrom R."/>
            <person name="Stieglmeier M."/>
            <person name="Klingl A."/>
            <person name="Woyke T."/>
            <person name="Ryan C.M."/>
            <person name="Banfield J.F."/>
        </authorList>
    </citation>
    <scope>NUCLEOTIDE SEQUENCE [LARGE SCALE GENOMIC DNA]</scope>
    <source>
        <strain evidence="2">CG22_combo_CG10-13_8_21_14_all_39_12</strain>
    </source>
</reference>
<name>A0A2H0BFY1_UNCKA</name>
<dbReference type="NCBIfam" id="TIGR00277">
    <property type="entry name" value="HDIG"/>
    <property type="match status" value="1"/>
</dbReference>
<dbReference type="EMBL" id="PCSU01000049">
    <property type="protein sequence ID" value="PIP56479.1"/>
    <property type="molecule type" value="Genomic_DNA"/>
</dbReference>
<dbReference type="AlphaFoldDB" id="A0A2H0BFY1"/>
<dbReference type="Proteomes" id="UP000228495">
    <property type="component" value="Unassembled WGS sequence"/>
</dbReference>
<feature type="domain" description="HD" evidence="1">
    <location>
        <begin position="28"/>
        <end position="132"/>
    </location>
</feature>
<dbReference type="InterPro" id="IPR006674">
    <property type="entry name" value="HD_domain"/>
</dbReference>
<dbReference type="SMART" id="SM00471">
    <property type="entry name" value="HDc"/>
    <property type="match status" value="1"/>
</dbReference>
<accession>A0A2H0BFY1</accession>
<dbReference type="PANTHER" id="PTHR33594:SF1">
    <property type="entry name" value="HD_PDEASE DOMAIN-CONTAINING PROTEIN"/>
    <property type="match status" value="1"/>
</dbReference>
<dbReference type="InterPro" id="IPR006675">
    <property type="entry name" value="HDIG_dom"/>
</dbReference>
<proteinExistence type="predicted"/>
<dbReference type="InterPro" id="IPR003607">
    <property type="entry name" value="HD/PDEase_dom"/>
</dbReference>
<dbReference type="Gene3D" id="1.10.3210.50">
    <property type="match status" value="1"/>
</dbReference>
<dbReference type="Pfam" id="PF01966">
    <property type="entry name" value="HD"/>
    <property type="match status" value="1"/>
</dbReference>
<evidence type="ECO:0000313" key="2">
    <source>
        <dbReference type="EMBL" id="PIP56479.1"/>
    </source>
</evidence>
<keyword evidence="2" id="KW-0378">Hydrolase</keyword>
<gene>
    <name evidence="2" type="ORF">COX05_02815</name>
</gene>
<comment type="caution">
    <text evidence="2">The sequence shown here is derived from an EMBL/GenBank/DDBJ whole genome shotgun (WGS) entry which is preliminary data.</text>
</comment>
<sequence length="219" mass="25600">MYTEFREKILEQVQHYIDDLDKEDFSHNSDHIFRVENIAKRIAKEEGADVEIVVAACLLFDIARGLEDSGEIEDHAQKGVEIAKDILPKVGFPEEKIEQVCHAIFVHRRSKDRVPETLEAKILRDADYLDAMGAVDIARVFASALQSRKYHKPIFIDKPYEDGDDPNFSAIHFLFYQLNHPKHNPENFYTRLGKEMAKDRFTFMKEYAERFVDEWHGVR</sequence>